<dbReference type="InterPro" id="IPR036515">
    <property type="entry name" value="Transposase_17_sf"/>
</dbReference>
<comment type="caution">
    <text evidence="2">The sequence shown here is derived from an EMBL/GenBank/DDBJ whole genome shotgun (WGS) entry which is preliminary data.</text>
</comment>
<dbReference type="Gene3D" id="3.30.70.1290">
    <property type="entry name" value="Transposase IS200-like"/>
    <property type="match status" value="1"/>
</dbReference>
<dbReference type="PANTHER" id="PTHR33360:SF2">
    <property type="entry name" value="TRANSPOSASE FOR INSERTION SEQUENCE ELEMENT IS200"/>
    <property type="match status" value="1"/>
</dbReference>
<dbReference type="PANTHER" id="PTHR33360">
    <property type="entry name" value="TRANSPOSASE FOR INSERTION SEQUENCE ELEMENT IS200"/>
    <property type="match status" value="1"/>
</dbReference>
<dbReference type="RefSeq" id="WP_270362479.1">
    <property type="nucleotide sequence ID" value="NZ_JAQDJM010000016.1"/>
</dbReference>
<evidence type="ECO:0000313" key="3">
    <source>
        <dbReference type="Proteomes" id="UP001218021"/>
    </source>
</evidence>
<dbReference type="GO" id="GO:0003677">
    <property type="term" value="F:DNA binding"/>
    <property type="evidence" value="ECO:0007669"/>
    <property type="project" value="InterPro"/>
</dbReference>
<proteinExistence type="predicted"/>
<dbReference type="Proteomes" id="UP001218021">
    <property type="component" value="Unassembled WGS sequence"/>
</dbReference>
<evidence type="ECO:0000313" key="2">
    <source>
        <dbReference type="EMBL" id="MDC2828349.1"/>
    </source>
</evidence>
<dbReference type="GO" id="GO:0006313">
    <property type="term" value="P:DNA transposition"/>
    <property type="evidence" value="ECO:0007669"/>
    <property type="project" value="InterPro"/>
</dbReference>
<dbReference type="AlphaFoldDB" id="A0AAJ1HPL0"/>
<dbReference type="InterPro" id="IPR002686">
    <property type="entry name" value="Transposase_17"/>
</dbReference>
<feature type="domain" description="Transposase IS200-like" evidence="1">
    <location>
        <begin position="15"/>
        <end position="134"/>
    </location>
</feature>
<reference evidence="2" key="1">
    <citation type="submission" date="2023-01" db="EMBL/GenBank/DDBJ databases">
        <title>Genome analysis of 13 Lactobacillus isolated from gut of wild boar.</title>
        <authorList>
            <person name="Papp P."/>
            <person name="Libisch B."/>
            <person name="Nagy T."/>
            <person name="Olasz F."/>
        </authorList>
    </citation>
    <scope>NUCLEOTIDE SEQUENCE</scope>
    <source>
        <strain evidence="2">F108</strain>
    </source>
</reference>
<name>A0AAJ1HPL0_LIMMU</name>
<gene>
    <name evidence="2" type="primary">tnpA</name>
    <name evidence="2" type="ORF">PO158_08665</name>
</gene>
<evidence type="ECO:0000259" key="1">
    <source>
        <dbReference type="SMART" id="SM01321"/>
    </source>
</evidence>
<dbReference type="GO" id="GO:0004803">
    <property type="term" value="F:transposase activity"/>
    <property type="evidence" value="ECO:0007669"/>
    <property type="project" value="InterPro"/>
</dbReference>
<sequence length="142" mass="16600">MQAHSDDLHYSRTSVYSLQYHLIIVTKYRRDVLIGSVKQELEALLRSLADQFDMQIEEMEIMSDHVHMLVDASPKHSISSIMKGLKGVSARMLFMHHPEIKQELWGGHLWQPSYFAVTVSERSEEQIRHYIQHQKPSKGKTR</sequence>
<accession>A0AAJ1HPL0</accession>
<organism evidence="2 3">
    <name type="scientific">Limosilactobacillus mucosae</name>
    <name type="common">Lactobacillus mucosae</name>
    <dbReference type="NCBI Taxonomy" id="97478"/>
    <lineage>
        <taxon>Bacteria</taxon>
        <taxon>Bacillati</taxon>
        <taxon>Bacillota</taxon>
        <taxon>Bacilli</taxon>
        <taxon>Lactobacillales</taxon>
        <taxon>Lactobacillaceae</taxon>
        <taxon>Limosilactobacillus</taxon>
    </lineage>
</organism>
<dbReference type="NCBIfam" id="NF033573">
    <property type="entry name" value="transpos_IS200"/>
    <property type="match status" value="1"/>
</dbReference>
<protein>
    <submittedName>
        <fullName evidence="2">IS200/IS605 family transposase</fullName>
    </submittedName>
</protein>
<dbReference type="SUPFAM" id="SSF143422">
    <property type="entry name" value="Transposase IS200-like"/>
    <property type="match status" value="1"/>
</dbReference>
<dbReference type="SMART" id="SM01321">
    <property type="entry name" value="Y1_Tnp"/>
    <property type="match status" value="1"/>
</dbReference>
<dbReference type="Pfam" id="PF01797">
    <property type="entry name" value="Y1_Tnp"/>
    <property type="match status" value="1"/>
</dbReference>
<dbReference type="EMBL" id="JAQOND010000031">
    <property type="protein sequence ID" value="MDC2828349.1"/>
    <property type="molecule type" value="Genomic_DNA"/>
</dbReference>